<gene>
    <name evidence="12" type="primary">hemC</name>
    <name evidence="12" type="ORF">ENL70_07790</name>
</gene>
<comment type="function">
    <text evidence="2">Tetrapolymerization of the monopyrrole PBG into the hydroxymethylbilane pre-uroporphyrinogen in several discrete steps.</text>
</comment>
<comment type="pathway">
    <text evidence="3">Porphyrin-containing compound metabolism; protoporphyrin-IX biosynthesis; coproporphyrinogen-III from 5-aminolevulinate: step 2/4.</text>
</comment>
<dbReference type="EC" id="2.5.1.61" evidence="9"/>
<dbReference type="InterPro" id="IPR036803">
    <property type="entry name" value="Porphobilinogen_deaminase_C_sf"/>
</dbReference>
<dbReference type="NCBIfam" id="TIGR00212">
    <property type="entry name" value="hemC"/>
    <property type="match status" value="1"/>
</dbReference>
<name>A0A7C5PI37_9BACT</name>
<evidence type="ECO:0000313" key="12">
    <source>
        <dbReference type="EMBL" id="HHI66427.1"/>
    </source>
</evidence>
<keyword evidence="7" id="KW-0627">Porphyrin biosynthesis</keyword>
<dbReference type="GO" id="GO:0005737">
    <property type="term" value="C:cytoplasm"/>
    <property type="evidence" value="ECO:0007669"/>
    <property type="project" value="UniProtKB-UniRule"/>
</dbReference>
<dbReference type="SUPFAM" id="SSF54782">
    <property type="entry name" value="Porphobilinogen deaminase (hydroxymethylbilane synthase), C-terminal domain"/>
    <property type="match status" value="1"/>
</dbReference>
<dbReference type="PROSITE" id="PS00533">
    <property type="entry name" value="PORPHOBILINOGEN_DEAM"/>
    <property type="match status" value="1"/>
</dbReference>
<dbReference type="PRINTS" id="PR00151">
    <property type="entry name" value="PORPHBDMNASE"/>
</dbReference>
<feature type="domain" description="Porphobilinogen deaminase N-terminal" evidence="10">
    <location>
        <begin position="5"/>
        <end position="208"/>
    </location>
</feature>
<comment type="subunit">
    <text evidence="5">Monomer.</text>
</comment>
<dbReference type="InterPro" id="IPR000860">
    <property type="entry name" value="HemC"/>
</dbReference>
<comment type="caution">
    <text evidence="12">The sequence shown here is derived from an EMBL/GenBank/DDBJ whole genome shotgun (WGS) entry which is preliminary data.</text>
</comment>
<organism evidence="12">
    <name type="scientific">Thermodesulfobium narugense</name>
    <dbReference type="NCBI Taxonomy" id="184064"/>
    <lineage>
        <taxon>Bacteria</taxon>
        <taxon>Pseudomonadati</taxon>
        <taxon>Thermodesulfobiota</taxon>
        <taxon>Thermodesulfobiia</taxon>
        <taxon>Thermodesulfobiales</taxon>
        <taxon>Thermodesulfobiaceae</taxon>
        <taxon>Thermodesulfobium</taxon>
    </lineage>
</organism>
<feature type="domain" description="Porphobilinogen deaminase C-terminal" evidence="11">
    <location>
        <begin position="230"/>
        <end position="286"/>
    </location>
</feature>
<evidence type="ECO:0000256" key="9">
    <source>
        <dbReference type="NCBIfam" id="TIGR00212"/>
    </source>
</evidence>
<dbReference type="GO" id="GO:0006783">
    <property type="term" value="P:heme biosynthetic process"/>
    <property type="evidence" value="ECO:0007669"/>
    <property type="project" value="TreeGrafter"/>
</dbReference>
<evidence type="ECO:0000256" key="2">
    <source>
        <dbReference type="ARBA" id="ARBA00002869"/>
    </source>
</evidence>
<evidence type="ECO:0000256" key="6">
    <source>
        <dbReference type="ARBA" id="ARBA00022679"/>
    </source>
</evidence>
<dbReference type="GO" id="GO:0004418">
    <property type="term" value="F:hydroxymethylbilane synthase activity"/>
    <property type="evidence" value="ECO:0007669"/>
    <property type="project" value="UniProtKB-UniRule"/>
</dbReference>
<evidence type="ECO:0000256" key="3">
    <source>
        <dbReference type="ARBA" id="ARBA00004735"/>
    </source>
</evidence>
<dbReference type="EMBL" id="DRUY01000261">
    <property type="protein sequence ID" value="HHI66427.1"/>
    <property type="molecule type" value="Genomic_DNA"/>
</dbReference>
<evidence type="ECO:0000256" key="5">
    <source>
        <dbReference type="ARBA" id="ARBA00011245"/>
    </source>
</evidence>
<comment type="cofactor">
    <cofactor evidence="1">
        <name>dipyrromethane</name>
        <dbReference type="ChEBI" id="CHEBI:60342"/>
    </cofactor>
</comment>
<comment type="catalytic activity">
    <reaction evidence="8">
        <text>4 porphobilinogen + H2O = hydroxymethylbilane + 4 NH4(+)</text>
        <dbReference type="Rhea" id="RHEA:13185"/>
        <dbReference type="ChEBI" id="CHEBI:15377"/>
        <dbReference type="ChEBI" id="CHEBI:28938"/>
        <dbReference type="ChEBI" id="CHEBI:57845"/>
        <dbReference type="ChEBI" id="CHEBI:58126"/>
        <dbReference type="EC" id="2.5.1.61"/>
    </reaction>
</comment>
<evidence type="ECO:0000256" key="7">
    <source>
        <dbReference type="ARBA" id="ARBA00023244"/>
    </source>
</evidence>
<keyword evidence="6 12" id="KW-0808">Transferase</keyword>
<evidence type="ECO:0000256" key="1">
    <source>
        <dbReference type="ARBA" id="ARBA00001916"/>
    </source>
</evidence>
<dbReference type="PIRSF" id="PIRSF001438">
    <property type="entry name" value="4pyrrol_synth_OHMeBilane_synth"/>
    <property type="match status" value="1"/>
</dbReference>
<dbReference type="SUPFAM" id="SSF53850">
    <property type="entry name" value="Periplasmic binding protein-like II"/>
    <property type="match status" value="1"/>
</dbReference>
<dbReference type="AlphaFoldDB" id="A0A7C5PI37"/>
<dbReference type="InterPro" id="IPR022417">
    <property type="entry name" value="Porphobilin_deaminase_N"/>
</dbReference>
<dbReference type="InterPro" id="IPR022418">
    <property type="entry name" value="Porphobilinogen_deaminase_C"/>
</dbReference>
<protein>
    <recommendedName>
        <fullName evidence="9">Hydroxymethylbilane synthase</fullName>
        <ecNumber evidence="9">2.5.1.61</ecNumber>
    </recommendedName>
</protein>
<evidence type="ECO:0000256" key="8">
    <source>
        <dbReference type="ARBA" id="ARBA00048169"/>
    </source>
</evidence>
<evidence type="ECO:0000259" key="11">
    <source>
        <dbReference type="Pfam" id="PF03900"/>
    </source>
</evidence>
<proteinExistence type="inferred from homology"/>
<dbReference type="Pfam" id="PF03900">
    <property type="entry name" value="Porphobil_deamC"/>
    <property type="match status" value="1"/>
</dbReference>
<dbReference type="Pfam" id="PF01379">
    <property type="entry name" value="Porphobil_deam"/>
    <property type="match status" value="1"/>
</dbReference>
<dbReference type="InterPro" id="IPR022419">
    <property type="entry name" value="Porphobilin_deaminase_cofac_BS"/>
</dbReference>
<dbReference type="PANTHER" id="PTHR11557:SF0">
    <property type="entry name" value="PORPHOBILINOGEN DEAMINASE"/>
    <property type="match status" value="1"/>
</dbReference>
<evidence type="ECO:0000256" key="4">
    <source>
        <dbReference type="ARBA" id="ARBA00005638"/>
    </source>
</evidence>
<reference evidence="12" key="1">
    <citation type="journal article" date="2020" name="mSystems">
        <title>Genome- and Community-Level Interaction Insights into Carbon Utilization and Element Cycling Functions of Hydrothermarchaeota in Hydrothermal Sediment.</title>
        <authorList>
            <person name="Zhou Z."/>
            <person name="Liu Y."/>
            <person name="Xu W."/>
            <person name="Pan J."/>
            <person name="Luo Z.H."/>
            <person name="Li M."/>
        </authorList>
    </citation>
    <scope>NUCLEOTIDE SEQUENCE [LARGE SCALE GENOMIC DNA]</scope>
    <source>
        <strain evidence="12">SpSt-1019</strain>
    </source>
</reference>
<evidence type="ECO:0000259" key="10">
    <source>
        <dbReference type="Pfam" id="PF01379"/>
    </source>
</evidence>
<sequence>MNKKIIIGSRGSKLALAQTKFVAEQIKKFDNEVEIEIKVIKTTGDRLMVALHKTPERGLFVKEIEEALLNKDIDLAVHSLKDMPSEGIDDLEIFAIPAREDPCDIIVPRKDVNITSLKDIVSNSVFATSSLRRISLIRDLFKSREIIDIRGNIDTRLKKLDEGYCDYLLMAKAALNRLEIKRKFFSLNPFDFVPAVGQGALAIQGRRREFDKFSKIISYLDDFKTRISTEIERKVLKLIGGGCQIPFGCYVSLTENGFFKISAFIEKDGNIRKVLFEENSKKDKNEVAYEIYKKLLF</sequence>
<dbReference type="Gene3D" id="3.30.160.40">
    <property type="entry name" value="Porphobilinogen deaminase, C-terminal domain"/>
    <property type="match status" value="1"/>
</dbReference>
<dbReference type="PANTHER" id="PTHR11557">
    <property type="entry name" value="PORPHOBILINOGEN DEAMINASE"/>
    <property type="match status" value="1"/>
</dbReference>
<dbReference type="Gene3D" id="3.40.190.10">
    <property type="entry name" value="Periplasmic binding protein-like II"/>
    <property type="match status" value="2"/>
</dbReference>
<accession>A0A7C5PI37</accession>
<comment type="similarity">
    <text evidence="4">Belongs to the HMBS family.</text>
</comment>